<dbReference type="SUPFAM" id="SSF53901">
    <property type="entry name" value="Thiolase-like"/>
    <property type="match status" value="2"/>
</dbReference>
<comment type="caution">
    <text evidence="5">The sequence shown here is derived from an EMBL/GenBank/DDBJ whole genome shotgun (WGS) entry which is preliminary data.</text>
</comment>
<dbReference type="Proteomes" id="UP000322634">
    <property type="component" value="Unassembled WGS sequence"/>
</dbReference>
<dbReference type="InterPro" id="IPR013747">
    <property type="entry name" value="ACP_syn_III_C"/>
</dbReference>
<evidence type="ECO:0000259" key="4">
    <source>
        <dbReference type="Pfam" id="PF08545"/>
    </source>
</evidence>
<dbReference type="AlphaFoldDB" id="A0A5D0TWW2"/>
<dbReference type="EMBL" id="VSFF01000012">
    <property type="protein sequence ID" value="TYC10317.1"/>
    <property type="molecule type" value="Genomic_DNA"/>
</dbReference>
<feature type="domain" description="Beta-ketoacyl-[acyl-carrier-protein] synthase III C-terminal" evidence="3">
    <location>
        <begin position="254"/>
        <end position="326"/>
    </location>
</feature>
<dbReference type="GO" id="GO:0004315">
    <property type="term" value="F:3-oxoacyl-[acyl-carrier-protein] synthase activity"/>
    <property type="evidence" value="ECO:0007669"/>
    <property type="project" value="InterPro"/>
</dbReference>
<dbReference type="OrthoDB" id="2514738at2"/>
<evidence type="ECO:0000259" key="3">
    <source>
        <dbReference type="Pfam" id="PF08541"/>
    </source>
</evidence>
<dbReference type="GO" id="GO:0006633">
    <property type="term" value="P:fatty acid biosynthetic process"/>
    <property type="evidence" value="ECO:0007669"/>
    <property type="project" value="InterPro"/>
</dbReference>
<keyword evidence="6" id="KW-1185">Reference proteome</keyword>
<sequence length="343" mass="36314">MVAPDIHVLSAGSALPGPPIDNAALARRFGMDRLWEEWVDAFIGTRTRHLAVDLDSGEVRYSLADLAESAARHALTAASVDPGEVDVIVLGTATPDMLMPATVNLVADRLGIDDVQSYQLQSGCAGAVQALDVGRRALATGEHRVALVMGGDVCAKHFDLGVDLAELEPSELVNVVLFGDGAGAAVLTAEPAPGSAALRRVVNRLVGLDRAPGQVLEWFGPADRPSGRVAVREDYKAIETSVPTMAAEVLKELLDDLGWQRGDIDHLLPPQLSGTMTARIVEVLRTPGAKEVTRVRETGNNGNAMPFLQLEQALADMVSGDRAIGIAVESSKWIKAGFALEKP</sequence>
<keyword evidence="2" id="KW-0012">Acyltransferase</keyword>
<dbReference type="InterPro" id="IPR013751">
    <property type="entry name" value="ACP_syn_III_N"/>
</dbReference>
<dbReference type="RefSeq" id="WP_148353570.1">
    <property type="nucleotide sequence ID" value="NZ_JBHSBF010000006.1"/>
</dbReference>
<evidence type="ECO:0000256" key="2">
    <source>
        <dbReference type="ARBA" id="ARBA00023315"/>
    </source>
</evidence>
<evidence type="ECO:0000313" key="5">
    <source>
        <dbReference type="EMBL" id="TYC10317.1"/>
    </source>
</evidence>
<dbReference type="GO" id="GO:0044550">
    <property type="term" value="P:secondary metabolite biosynthetic process"/>
    <property type="evidence" value="ECO:0007669"/>
    <property type="project" value="TreeGrafter"/>
</dbReference>
<reference evidence="5 6" key="1">
    <citation type="submission" date="2019-08" db="EMBL/GenBank/DDBJ databases">
        <title>Actinomadura sp. nov. CYP1-5 isolated from mountain soil.</title>
        <authorList>
            <person name="Songsumanus A."/>
            <person name="Kuncharoen N."/>
            <person name="Kudo T."/>
            <person name="Yuki M."/>
            <person name="Igarashi Y."/>
            <person name="Tanasupawat S."/>
        </authorList>
    </citation>
    <scope>NUCLEOTIDE SEQUENCE [LARGE SCALE GENOMIC DNA]</scope>
    <source>
        <strain evidence="5 6">GKU157</strain>
    </source>
</reference>
<evidence type="ECO:0000256" key="1">
    <source>
        <dbReference type="ARBA" id="ARBA00022679"/>
    </source>
</evidence>
<dbReference type="PANTHER" id="PTHR34069">
    <property type="entry name" value="3-OXOACYL-[ACYL-CARRIER-PROTEIN] SYNTHASE 3"/>
    <property type="match status" value="1"/>
</dbReference>
<accession>A0A5D0TWW2</accession>
<feature type="domain" description="Beta-ketoacyl-[acyl-carrier-protein] synthase III N-terminal" evidence="4">
    <location>
        <begin position="120"/>
        <end position="195"/>
    </location>
</feature>
<protein>
    <submittedName>
        <fullName evidence="5">3-oxoacyl-ACP synthase III family protein</fullName>
    </submittedName>
</protein>
<evidence type="ECO:0000313" key="6">
    <source>
        <dbReference type="Proteomes" id="UP000322634"/>
    </source>
</evidence>
<proteinExistence type="predicted"/>
<dbReference type="InterPro" id="IPR016039">
    <property type="entry name" value="Thiolase-like"/>
</dbReference>
<dbReference type="Pfam" id="PF08545">
    <property type="entry name" value="ACP_syn_III"/>
    <property type="match status" value="1"/>
</dbReference>
<keyword evidence="1" id="KW-0808">Transferase</keyword>
<dbReference type="Gene3D" id="3.40.47.10">
    <property type="match status" value="2"/>
</dbReference>
<organism evidence="5 6">
    <name type="scientific">Actinomadura syzygii</name>
    <dbReference type="NCBI Taxonomy" id="1427538"/>
    <lineage>
        <taxon>Bacteria</taxon>
        <taxon>Bacillati</taxon>
        <taxon>Actinomycetota</taxon>
        <taxon>Actinomycetes</taxon>
        <taxon>Streptosporangiales</taxon>
        <taxon>Thermomonosporaceae</taxon>
        <taxon>Actinomadura</taxon>
    </lineage>
</organism>
<name>A0A5D0TWW2_9ACTN</name>
<dbReference type="PANTHER" id="PTHR34069:SF2">
    <property type="entry name" value="BETA-KETOACYL-[ACYL-CARRIER-PROTEIN] SYNTHASE III"/>
    <property type="match status" value="1"/>
</dbReference>
<dbReference type="Pfam" id="PF08541">
    <property type="entry name" value="ACP_syn_III_C"/>
    <property type="match status" value="1"/>
</dbReference>
<gene>
    <name evidence="5" type="ORF">FXF65_30805</name>
</gene>